<dbReference type="Proteomes" id="UP001189429">
    <property type="component" value="Unassembled WGS sequence"/>
</dbReference>
<dbReference type="EMBL" id="CAUYUJ010021112">
    <property type="protein sequence ID" value="CAK0902758.1"/>
    <property type="molecule type" value="Genomic_DNA"/>
</dbReference>
<gene>
    <name evidence="2" type="ORF">PCOR1329_LOCUS79258</name>
</gene>
<proteinExistence type="predicted"/>
<reference evidence="2" key="1">
    <citation type="submission" date="2023-10" db="EMBL/GenBank/DDBJ databases">
        <authorList>
            <person name="Chen Y."/>
            <person name="Shah S."/>
            <person name="Dougan E. K."/>
            <person name="Thang M."/>
            <person name="Chan C."/>
        </authorList>
    </citation>
    <scope>NUCLEOTIDE SEQUENCE [LARGE SCALE GENOMIC DNA]</scope>
</reference>
<evidence type="ECO:0000313" key="3">
    <source>
        <dbReference type="Proteomes" id="UP001189429"/>
    </source>
</evidence>
<feature type="compositionally biased region" description="Basic residues" evidence="1">
    <location>
        <begin position="94"/>
        <end position="107"/>
    </location>
</feature>
<name>A0ABN9XWN3_9DINO</name>
<protein>
    <recommendedName>
        <fullName evidence="4">Chromatin target of PRMT1 protein C-terminal domain-containing protein</fullName>
    </recommendedName>
</protein>
<organism evidence="2 3">
    <name type="scientific">Prorocentrum cordatum</name>
    <dbReference type="NCBI Taxonomy" id="2364126"/>
    <lineage>
        <taxon>Eukaryota</taxon>
        <taxon>Sar</taxon>
        <taxon>Alveolata</taxon>
        <taxon>Dinophyceae</taxon>
        <taxon>Prorocentrales</taxon>
        <taxon>Prorocentraceae</taxon>
        <taxon>Prorocentrum</taxon>
    </lineage>
</organism>
<keyword evidence="3" id="KW-1185">Reference proteome</keyword>
<evidence type="ECO:0008006" key="4">
    <source>
        <dbReference type="Google" id="ProtNLM"/>
    </source>
</evidence>
<evidence type="ECO:0000256" key="1">
    <source>
        <dbReference type="SAM" id="MobiDB-lite"/>
    </source>
</evidence>
<evidence type="ECO:0000313" key="2">
    <source>
        <dbReference type="EMBL" id="CAK0902758.1"/>
    </source>
</evidence>
<sequence>MELAKSQCQGAGASAGGSSAGGAKRRAEGQDGGHSTWRAKAARHEEPALEERATSDPYGDYDDYDEPGPVVASKPRAEKGGGSEDYWGSGASRRGGRRGGGGKRAHQRLGPPTASALDHQLASYFK</sequence>
<comment type="caution">
    <text evidence="2">The sequence shown here is derived from an EMBL/GenBank/DDBJ whole genome shotgun (WGS) entry which is preliminary data.</text>
</comment>
<feature type="region of interest" description="Disordered" evidence="1">
    <location>
        <begin position="1"/>
        <end position="126"/>
    </location>
</feature>
<accession>A0ABN9XWN3</accession>
<feature type="compositionally biased region" description="Basic and acidic residues" evidence="1">
    <location>
        <begin position="42"/>
        <end position="54"/>
    </location>
</feature>